<dbReference type="InterPro" id="IPR000055">
    <property type="entry name" value="Restrct_endonuc_typeI_TRD"/>
</dbReference>
<name>A0A0Q0ITK4_PSEAP</name>
<evidence type="ECO:0000256" key="1">
    <source>
        <dbReference type="ARBA" id="ARBA00010923"/>
    </source>
</evidence>
<dbReference type="EMBL" id="RBPX01000212">
    <property type="protein sequence ID" value="RMO64182.1"/>
    <property type="molecule type" value="Genomic_DNA"/>
</dbReference>
<dbReference type="InterPro" id="IPR044946">
    <property type="entry name" value="Restrct_endonuc_typeI_TRD_sf"/>
</dbReference>
<dbReference type="Pfam" id="PF01420">
    <property type="entry name" value="Methylase_S"/>
    <property type="match status" value="2"/>
</dbReference>
<dbReference type="Proteomes" id="UP000274541">
    <property type="component" value="Unassembled WGS sequence"/>
</dbReference>
<dbReference type="Gene3D" id="3.90.220.20">
    <property type="entry name" value="DNA methylase specificity domains"/>
    <property type="match status" value="2"/>
</dbReference>
<comment type="caution">
    <text evidence="5">The sequence shown here is derived from an EMBL/GenBank/DDBJ whole genome shotgun (WGS) entry which is preliminary data.</text>
</comment>
<reference evidence="5 6" key="1">
    <citation type="submission" date="2018-08" db="EMBL/GenBank/DDBJ databases">
        <title>Recombination of ecologically and evolutionarily significant loci maintains genetic cohesion in the Pseudomonas syringae species complex.</title>
        <authorList>
            <person name="Dillon M."/>
            <person name="Thakur S."/>
            <person name="Almeida R.N.D."/>
            <person name="Weir B.S."/>
            <person name="Guttman D.S."/>
        </authorList>
    </citation>
    <scope>NUCLEOTIDE SEQUENCE [LARGE SCALE GENOMIC DNA]</scope>
    <source>
        <strain evidence="5 6">ICMP 4388</strain>
    </source>
</reference>
<proteinExistence type="inferred from homology"/>
<dbReference type="PANTHER" id="PTHR30408">
    <property type="entry name" value="TYPE-1 RESTRICTION ENZYME ECOKI SPECIFICITY PROTEIN"/>
    <property type="match status" value="1"/>
</dbReference>
<dbReference type="GO" id="GO:0003677">
    <property type="term" value="F:DNA binding"/>
    <property type="evidence" value="ECO:0007669"/>
    <property type="project" value="UniProtKB-KW"/>
</dbReference>
<organism evidence="5 6">
    <name type="scientific">Pseudomonas syringae pv. aptata</name>
    <dbReference type="NCBI Taxonomy" id="83167"/>
    <lineage>
        <taxon>Bacteria</taxon>
        <taxon>Pseudomonadati</taxon>
        <taxon>Pseudomonadota</taxon>
        <taxon>Gammaproteobacteria</taxon>
        <taxon>Pseudomonadales</taxon>
        <taxon>Pseudomonadaceae</taxon>
        <taxon>Pseudomonas</taxon>
        <taxon>Pseudomonas syringae</taxon>
    </lineage>
</organism>
<protein>
    <submittedName>
        <fullName evidence="5">Type I restriction-modification system, S subunit</fullName>
    </submittedName>
</protein>
<feature type="domain" description="Type I restriction modification DNA specificity" evidence="4">
    <location>
        <begin position="19"/>
        <end position="197"/>
    </location>
</feature>
<accession>A0A0Q0ITK4</accession>
<evidence type="ECO:0000259" key="4">
    <source>
        <dbReference type="Pfam" id="PF01420"/>
    </source>
</evidence>
<evidence type="ECO:0000256" key="2">
    <source>
        <dbReference type="ARBA" id="ARBA00022747"/>
    </source>
</evidence>
<feature type="domain" description="Type I restriction modification DNA specificity" evidence="4">
    <location>
        <begin position="298"/>
        <end position="427"/>
    </location>
</feature>
<dbReference type="Gene3D" id="1.10.287.1120">
    <property type="entry name" value="Bipartite methylase S protein"/>
    <property type="match status" value="1"/>
</dbReference>
<gene>
    <name evidence="5" type="ORF">ALQ37_03151</name>
</gene>
<dbReference type="SUPFAM" id="SSF116734">
    <property type="entry name" value="DNA methylase specificity domain"/>
    <property type="match status" value="2"/>
</dbReference>
<dbReference type="PANTHER" id="PTHR30408:SF12">
    <property type="entry name" value="TYPE I RESTRICTION ENZYME MJAVIII SPECIFICITY SUBUNIT"/>
    <property type="match status" value="1"/>
</dbReference>
<evidence type="ECO:0000256" key="3">
    <source>
        <dbReference type="ARBA" id="ARBA00023125"/>
    </source>
</evidence>
<evidence type="ECO:0000313" key="6">
    <source>
        <dbReference type="Proteomes" id="UP000274541"/>
    </source>
</evidence>
<dbReference type="GO" id="GO:0009307">
    <property type="term" value="P:DNA restriction-modification system"/>
    <property type="evidence" value="ECO:0007669"/>
    <property type="project" value="UniProtKB-KW"/>
</dbReference>
<evidence type="ECO:0000313" key="5">
    <source>
        <dbReference type="EMBL" id="RMO64182.1"/>
    </source>
</evidence>
<comment type="similarity">
    <text evidence="1">Belongs to the type-I restriction system S methylase family.</text>
</comment>
<dbReference type="AlphaFoldDB" id="A0A0Q0ITK4"/>
<keyword evidence="3" id="KW-0238">DNA-binding</keyword>
<dbReference type="InterPro" id="IPR052021">
    <property type="entry name" value="Type-I_RS_S_subunit"/>
</dbReference>
<sequence length="457" mass="50255">MSQCEADSLRETAIGDVASDWEMGVIGDFVTALQAGVSVNAFETDSGCTEGELGVLKTSAVLRGRFFAEQYKVVVAEDMGRVATSVVGDRIIISRMNTPALVGESGYVTKDEPNLFLPDRLWQTEPSDRPHSQRWLSYWLQHPGVRRLIAASATGTSNSMKNISKETVLSLPVPRTPLPEQQKIAAILTAVDDKLDVIFRQIKATQALKQGLMQALFSRGVGTQDTTGRWIQHTEFKDSELGTIPALWDVGVIADYVSALRSGVSVNAEDRMHGDDEIGVLKVSCVLRGGFYPNCHKTVVPEERERVAEPVLQGRIIVSRANTPALVGESAYVNSAWPNLFLPDKLWQIEPSESPHSIKWLSFYLQSPFVRQEISKAATGTSGSMKNISKPAFLSIRMPLVPLAEQEHIAAILSDVTSKIEALNSKQNHFQTLKRGLMQKLLTGEWRVKIDSPTGTV</sequence>
<keyword evidence="2" id="KW-0680">Restriction system</keyword>